<dbReference type="GO" id="GO:0005886">
    <property type="term" value="C:plasma membrane"/>
    <property type="evidence" value="ECO:0007669"/>
    <property type="project" value="TreeGrafter"/>
</dbReference>
<evidence type="ECO:0000259" key="8">
    <source>
        <dbReference type="PROSITE" id="PS51778"/>
    </source>
</evidence>
<dbReference type="GO" id="GO:0005739">
    <property type="term" value="C:mitochondrion"/>
    <property type="evidence" value="ECO:0007669"/>
    <property type="project" value="TreeGrafter"/>
</dbReference>
<dbReference type="CDD" id="cd13220">
    <property type="entry name" value="PH-GRAM_GRAMDC"/>
    <property type="match status" value="1"/>
</dbReference>
<dbReference type="HOGENOM" id="CLU_015638_0_0_1"/>
<dbReference type="InterPro" id="IPR051482">
    <property type="entry name" value="Cholesterol_transport"/>
</dbReference>
<proteinExistence type="inferred from homology"/>
<keyword evidence="10" id="KW-1185">Reference proteome</keyword>
<sequence length="818" mass="92021">MFPKKIGTLIDLFVNQITNNYSLDTVIMPDLIPIDDDPEEEDAWSYSFPPSTDSLPLPQSKKSSTQNLTSTTKATSNSSSSVSSTSGKLQFIAADPTTPEQSKLKVQVDSTKSNKVSLSISSSMSKSNPLDPLTTKEDASSVVSKDSNNNNALSESSPKVEKPKFIKDLEVYESSSQIPTSPINSNDEPSLQPSPKIIAYRKSKRTVSEGNFDSIMNSPTSPPAPKFDDKLYVDEFYKDSDYRYAIMKRNIDFHRNFKSLDLTDRLLDDFACALSREILLQGRIYISESYVCFNSNLLGWVTNLVVKMEDIAKIEKRSTAGLFPNAISIETLDGTIHTFASFLSRDQTYDMMETVWKGATGKTENDVENESTNISQDEVNNKDKNEESSNQIEDYILSIDGDEDEFDDEESDYDDNDDDDDDDENNENENYKDDEKNISNGTFIEDLVTDAKLVKLKPDSPYTNRGPDSHTPTCANYEKLADEIEITEELFDAPIGIVFALLFGPYTKFQTDFLETHDGSEISKLDDFHPSEQDPAVLERHFTYRRALGYSIGPKSTKCEVTESIEHLNFADYIIVVSTTCTPDVPSGGVFKVKTRYVFTWAKENKTNLVIYHHVQWSGRSWMKSVIEKSSLSGSTSITKEMMKELKEEIGRQTYCIAGPPMARVSLKKKQKKAEAEVKPVTVAAATTTKVEVTSYSVGDYLRQNISSVVTVMFTIIMIILYLQIGLFGMVKETNLLVKNQILLSIQLADIQNSNFNIPDNEYWDLINDKLGRKLSSLEKLQFLTYQLQTINKEKSDSGYKGIKKSLGRIPKYVQDLL</sequence>
<dbReference type="Pfam" id="PF02893">
    <property type="entry name" value="GRAM"/>
    <property type="match status" value="1"/>
</dbReference>
<gene>
    <name evidence="9" type="ORF">G210_4044</name>
</gene>
<dbReference type="GO" id="GO:0032541">
    <property type="term" value="C:cortical endoplasmic reticulum"/>
    <property type="evidence" value="ECO:0007669"/>
    <property type="project" value="TreeGrafter"/>
</dbReference>
<reference evidence="9 10" key="1">
    <citation type="submission" date="2013-02" db="EMBL/GenBank/DDBJ databases">
        <title>Genome sequence of Candida maltosa Xu316, a potential industrial strain for xylitol and ethanol production.</title>
        <authorList>
            <person name="Yu J."/>
            <person name="Wang Q."/>
            <person name="Geng X."/>
            <person name="Bao W."/>
            <person name="He P."/>
            <person name="Cai J."/>
        </authorList>
    </citation>
    <scope>NUCLEOTIDE SEQUENCE [LARGE SCALE GENOMIC DNA]</scope>
    <source>
        <strain evidence="10">Xu316</strain>
    </source>
</reference>
<dbReference type="PROSITE" id="PS51778">
    <property type="entry name" value="VAST"/>
    <property type="match status" value="1"/>
</dbReference>
<dbReference type="Pfam" id="PF16016">
    <property type="entry name" value="VASt"/>
    <property type="match status" value="1"/>
</dbReference>
<comment type="caution">
    <text evidence="9">The sequence shown here is derived from an EMBL/GenBank/DDBJ whole genome shotgun (WGS) entry which is preliminary data.</text>
</comment>
<keyword evidence="4 7" id="KW-1133">Transmembrane helix</keyword>
<dbReference type="InterPro" id="IPR004182">
    <property type="entry name" value="GRAM"/>
</dbReference>
<dbReference type="GO" id="GO:0140268">
    <property type="term" value="C:endoplasmic reticulum-plasma membrane contact site"/>
    <property type="evidence" value="ECO:0007669"/>
    <property type="project" value="TreeGrafter"/>
</dbReference>
<comment type="similarity">
    <text evidence="2">Belongs to the YSP2 family.</text>
</comment>
<dbReference type="OMA" id="DAWSYSF"/>
<evidence type="ECO:0000313" key="10">
    <source>
        <dbReference type="Proteomes" id="UP000011777"/>
    </source>
</evidence>
<evidence type="ECO:0000313" key="9">
    <source>
        <dbReference type="EMBL" id="EMG45749.1"/>
    </source>
</evidence>
<feature type="region of interest" description="Disordered" evidence="6">
    <location>
        <begin position="38"/>
        <end position="160"/>
    </location>
</feature>
<keyword evidence="5 7" id="KW-0472">Membrane</keyword>
<feature type="compositionally biased region" description="Low complexity" evidence="6">
    <location>
        <begin position="110"/>
        <end position="127"/>
    </location>
</feature>
<dbReference type="GO" id="GO:0032366">
    <property type="term" value="P:intracellular sterol transport"/>
    <property type="evidence" value="ECO:0007669"/>
    <property type="project" value="TreeGrafter"/>
</dbReference>
<evidence type="ECO:0000256" key="4">
    <source>
        <dbReference type="ARBA" id="ARBA00022989"/>
    </source>
</evidence>
<evidence type="ECO:0000256" key="2">
    <source>
        <dbReference type="ARBA" id="ARBA00006582"/>
    </source>
</evidence>
<evidence type="ECO:0000256" key="5">
    <source>
        <dbReference type="ARBA" id="ARBA00023136"/>
    </source>
</evidence>
<dbReference type="Gene3D" id="2.30.29.30">
    <property type="entry name" value="Pleckstrin-homology domain (PH domain)/Phosphotyrosine-binding domain (PTB)"/>
    <property type="match status" value="1"/>
</dbReference>
<evidence type="ECO:0000256" key="7">
    <source>
        <dbReference type="SAM" id="Phobius"/>
    </source>
</evidence>
<dbReference type="InterPro" id="IPR031968">
    <property type="entry name" value="VASt"/>
</dbReference>
<feature type="compositionally biased region" description="Low complexity" evidence="6">
    <location>
        <begin position="140"/>
        <end position="152"/>
    </location>
</feature>
<dbReference type="AlphaFoldDB" id="M3JTR8"/>
<evidence type="ECO:0000256" key="1">
    <source>
        <dbReference type="ARBA" id="ARBA00004167"/>
    </source>
</evidence>
<dbReference type="STRING" id="1245528.M3JTR8"/>
<name>M3JTR8_CANMX</name>
<dbReference type="eggNOG" id="KOG1032">
    <property type="taxonomic scope" value="Eukaryota"/>
</dbReference>
<organism evidence="9 10">
    <name type="scientific">Candida maltosa (strain Xu316)</name>
    <name type="common">Yeast</name>
    <dbReference type="NCBI Taxonomy" id="1245528"/>
    <lineage>
        <taxon>Eukaryota</taxon>
        <taxon>Fungi</taxon>
        <taxon>Dikarya</taxon>
        <taxon>Ascomycota</taxon>
        <taxon>Saccharomycotina</taxon>
        <taxon>Pichiomycetes</taxon>
        <taxon>Debaryomycetaceae</taxon>
        <taxon>Candida/Lodderomyces clade</taxon>
        <taxon>Candida</taxon>
    </lineage>
</organism>
<feature type="transmembrane region" description="Helical" evidence="7">
    <location>
        <begin position="709"/>
        <end position="731"/>
    </location>
</feature>
<dbReference type="InterPro" id="IPR011993">
    <property type="entry name" value="PH-like_dom_sf"/>
</dbReference>
<dbReference type="EMBL" id="AOGT01002338">
    <property type="protein sequence ID" value="EMG45749.1"/>
    <property type="molecule type" value="Genomic_DNA"/>
</dbReference>
<feature type="compositionally biased region" description="Acidic residues" evidence="6">
    <location>
        <begin position="400"/>
        <end position="427"/>
    </location>
</feature>
<feature type="region of interest" description="Disordered" evidence="6">
    <location>
        <begin position="360"/>
        <end position="439"/>
    </location>
</feature>
<dbReference type="GO" id="GO:0120015">
    <property type="term" value="F:sterol transfer activity"/>
    <property type="evidence" value="ECO:0007669"/>
    <property type="project" value="TreeGrafter"/>
</dbReference>
<protein>
    <recommendedName>
        <fullName evidence="8">VASt domain-containing protein</fullName>
    </recommendedName>
</protein>
<dbReference type="PANTHER" id="PTHR23319:SF4">
    <property type="entry name" value="GRAM DOMAIN CONTAINING 1B, ISOFORM E"/>
    <property type="match status" value="1"/>
</dbReference>
<evidence type="ECO:0000256" key="6">
    <source>
        <dbReference type="SAM" id="MobiDB-lite"/>
    </source>
</evidence>
<evidence type="ECO:0000256" key="3">
    <source>
        <dbReference type="ARBA" id="ARBA00022692"/>
    </source>
</evidence>
<feature type="compositionally biased region" description="Low complexity" evidence="6">
    <location>
        <begin position="69"/>
        <end position="86"/>
    </location>
</feature>
<dbReference type="PANTHER" id="PTHR23319">
    <property type="entry name" value="GRAM DOMAIN CONTAINING 1B, ISOFORM E"/>
    <property type="match status" value="1"/>
</dbReference>
<feature type="domain" description="VASt" evidence="8">
    <location>
        <begin position="482"/>
        <end position="654"/>
    </location>
</feature>
<keyword evidence="3 7" id="KW-0812">Transmembrane</keyword>
<dbReference type="GO" id="GO:0005789">
    <property type="term" value="C:endoplasmic reticulum membrane"/>
    <property type="evidence" value="ECO:0007669"/>
    <property type="project" value="TreeGrafter"/>
</dbReference>
<dbReference type="OrthoDB" id="2162691at2759"/>
<comment type="subcellular location">
    <subcellularLocation>
        <location evidence="1">Membrane</location>
        <topology evidence="1">Single-pass membrane protein</topology>
    </subcellularLocation>
</comment>
<dbReference type="GO" id="GO:0032934">
    <property type="term" value="F:sterol binding"/>
    <property type="evidence" value="ECO:0007669"/>
    <property type="project" value="TreeGrafter"/>
</dbReference>
<dbReference type="SMART" id="SM00568">
    <property type="entry name" value="GRAM"/>
    <property type="match status" value="1"/>
</dbReference>
<accession>M3JTR8</accession>
<dbReference type="Proteomes" id="UP000011777">
    <property type="component" value="Unassembled WGS sequence"/>
</dbReference>